<evidence type="ECO:0000313" key="3">
    <source>
        <dbReference type="Proteomes" id="UP000310314"/>
    </source>
</evidence>
<keyword evidence="3" id="KW-1185">Reference proteome</keyword>
<accession>A0A5S3PPC0</accession>
<keyword evidence="1" id="KW-0812">Transmembrane</keyword>
<comment type="caution">
    <text evidence="2">The sequence shown here is derived from an EMBL/GenBank/DDBJ whole genome shotgun (WGS) entry which is preliminary data.</text>
</comment>
<dbReference type="OrthoDB" id="1247025at2"/>
<keyword evidence="1" id="KW-1133">Transmembrane helix</keyword>
<sequence length="251" mass="28423">MAPNKFEKHMKKQLQEREIKPSANAWETLSERLDAVTPQSKRRNYFWYGIAASFIGFLIISIVYFNSNNALNGPDVKVADTDEETIEAKTNSDSIDDRKTEEVIVENEKSELVPSQEVEAVIRNENSELSNQITSVAKVDKVVGSLSEKAIKTNDFKEEIINDKILEIVATVDSLEQNNAALTDAEVNHLLRNAQEEILRDKLFNQNGSVDAMALLTEVEDELDRSFRDQIFESLRTGFLKVRTAVADRNK</sequence>
<reference evidence="2 3" key="1">
    <citation type="submission" date="2019-05" db="EMBL/GenBank/DDBJ databases">
        <authorList>
            <person name="Zhang J.-Y."/>
            <person name="Feg X."/>
            <person name="Du Z.-J."/>
        </authorList>
    </citation>
    <scope>NUCLEOTIDE SEQUENCE [LARGE SCALE GENOMIC DNA]</scope>
    <source>
        <strain evidence="2 3">RZ26</strain>
    </source>
</reference>
<protein>
    <submittedName>
        <fullName evidence="2">Uncharacterized protein</fullName>
    </submittedName>
</protein>
<organism evidence="2 3">
    <name type="scientific">Maribacter algarum</name>
    <name type="common">ex Zhang et al. 2020</name>
    <dbReference type="NCBI Taxonomy" id="2578118"/>
    <lineage>
        <taxon>Bacteria</taxon>
        <taxon>Pseudomonadati</taxon>
        <taxon>Bacteroidota</taxon>
        <taxon>Flavobacteriia</taxon>
        <taxon>Flavobacteriales</taxon>
        <taxon>Flavobacteriaceae</taxon>
        <taxon>Maribacter</taxon>
    </lineage>
</organism>
<dbReference type="RefSeq" id="WP_138659088.1">
    <property type="nucleotide sequence ID" value="NZ_VATY01000003.1"/>
</dbReference>
<gene>
    <name evidence="2" type="ORF">FEE95_16505</name>
</gene>
<name>A0A5S3PPC0_9FLAO</name>
<proteinExistence type="predicted"/>
<keyword evidence="1" id="KW-0472">Membrane</keyword>
<feature type="transmembrane region" description="Helical" evidence="1">
    <location>
        <begin position="45"/>
        <end position="65"/>
    </location>
</feature>
<evidence type="ECO:0000256" key="1">
    <source>
        <dbReference type="SAM" id="Phobius"/>
    </source>
</evidence>
<dbReference type="Proteomes" id="UP000310314">
    <property type="component" value="Unassembled WGS sequence"/>
</dbReference>
<dbReference type="AlphaFoldDB" id="A0A5S3PPC0"/>
<dbReference type="EMBL" id="VATY01000003">
    <property type="protein sequence ID" value="TMM56221.1"/>
    <property type="molecule type" value="Genomic_DNA"/>
</dbReference>
<evidence type="ECO:0000313" key="2">
    <source>
        <dbReference type="EMBL" id="TMM56221.1"/>
    </source>
</evidence>